<organism evidence="2 3">
    <name type="scientific">Stereocaulon virgatum</name>
    <dbReference type="NCBI Taxonomy" id="373712"/>
    <lineage>
        <taxon>Eukaryota</taxon>
        <taxon>Fungi</taxon>
        <taxon>Dikarya</taxon>
        <taxon>Ascomycota</taxon>
        <taxon>Pezizomycotina</taxon>
        <taxon>Lecanoromycetes</taxon>
        <taxon>OSLEUM clade</taxon>
        <taxon>Lecanoromycetidae</taxon>
        <taxon>Lecanorales</taxon>
        <taxon>Lecanorineae</taxon>
        <taxon>Stereocaulaceae</taxon>
        <taxon>Stereocaulon</taxon>
    </lineage>
</organism>
<gene>
    <name evidence="2" type="ORF">N7G274_001045</name>
</gene>
<feature type="compositionally biased region" description="Polar residues" evidence="1">
    <location>
        <begin position="630"/>
        <end position="650"/>
    </location>
</feature>
<keyword evidence="3" id="KW-1185">Reference proteome</keyword>
<feature type="region of interest" description="Disordered" evidence="1">
    <location>
        <begin position="25"/>
        <end position="209"/>
    </location>
</feature>
<feature type="compositionally biased region" description="Polar residues" evidence="1">
    <location>
        <begin position="139"/>
        <end position="152"/>
    </location>
</feature>
<feature type="region of interest" description="Disordered" evidence="1">
    <location>
        <begin position="581"/>
        <end position="650"/>
    </location>
</feature>
<evidence type="ECO:0000313" key="2">
    <source>
        <dbReference type="EMBL" id="KAL2047027.1"/>
    </source>
</evidence>
<feature type="region of interest" description="Disordered" evidence="1">
    <location>
        <begin position="380"/>
        <end position="447"/>
    </location>
</feature>
<feature type="compositionally biased region" description="Low complexity" evidence="1">
    <location>
        <begin position="29"/>
        <end position="41"/>
    </location>
</feature>
<reference evidence="2 3" key="1">
    <citation type="submission" date="2024-09" db="EMBL/GenBank/DDBJ databases">
        <title>Rethinking Asexuality: The Enigmatic Case of Functional Sexual Genes in Lepraria (Stereocaulaceae).</title>
        <authorList>
            <person name="Doellman M."/>
            <person name="Sun Y."/>
            <person name="Barcenas-Pena A."/>
            <person name="Lumbsch H.T."/>
            <person name="Grewe F."/>
        </authorList>
    </citation>
    <scope>NUCLEOTIDE SEQUENCE [LARGE SCALE GENOMIC DNA]</scope>
    <source>
        <strain evidence="2 3">Mercado 3170</strain>
    </source>
</reference>
<accession>A0ABR4AQH6</accession>
<sequence length="734" mass="79781">MIEHNLPRVKLPDVVQRKPVMPGLNSWAQSQQQNQHQQKYQLAYEPSSSVMVTRRDKYEHKPMPAPPNESPLTKAPPQSKTYIQPAIPLVSPTRKIKPPKNRAVTDPVTPKPLFSGSRKVSVSQLRKKYSDSKPKANAGNETPEATSQSAPTISKKAGQVLGLQPEEEVKRSTSPPAVPATHAPDTFGISYEAPPADTVAPTRQIQSTPVPTRRYLRENGLPIPAFVETPGVVEHRAGYKVQDECKGPANSQEHMRAAGTLHPPKMGTYARMGGVGVVEGHGMHRVDSVAGIIENAAPCNGSEKLPYASTGGISFQPNGLQVPDTGELLPSIVYTPSIYSGVWENDPAVGYSLPPFSPMPKGTAPTPETHSRNQYQSLASDTLGDNYGSPSHAHPPPASISLNELGSNPSSNRLPKYQHSFTSANSWASESRGDSLTTTNPPLSALLPPRWPHHDSMNSVPSPPQNQYDFQRSGSVPAALAQIELTVHHHLDTAFMSLSRLITDKHDRMVDQTIRRLEDLEDATSKGLRAINGEVQGMKKDVGNLRGDLKDAISGNDGAKELIKGLEDKLQALDKHIEEHARNYEHSPREQSASEPDFDRHPRASSHRRAESANGAFGQEEQRQKYGSGVSHSSNSARQSGTSSRCHRSNTISSQICNAVSDERSARREYFAELGAARGAVPDIRNHPAYAGISQGQGIDNGQIAVTATPNGPSLRNPSLGVGEWYQRAYGQHR</sequence>
<dbReference type="Proteomes" id="UP001590950">
    <property type="component" value="Unassembled WGS sequence"/>
</dbReference>
<comment type="caution">
    <text evidence="2">The sequence shown here is derived from an EMBL/GenBank/DDBJ whole genome shotgun (WGS) entry which is preliminary data.</text>
</comment>
<proteinExistence type="predicted"/>
<evidence type="ECO:0000256" key="1">
    <source>
        <dbReference type="SAM" id="MobiDB-lite"/>
    </source>
</evidence>
<feature type="compositionally biased region" description="Basic and acidic residues" evidence="1">
    <location>
        <begin position="53"/>
        <end position="62"/>
    </location>
</feature>
<feature type="compositionally biased region" description="Polar residues" evidence="1">
    <location>
        <begin position="402"/>
        <end position="442"/>
    </location>
</feature>
<protein>
    <submittedName>
        <fullName evidence="2">Uncharacterized protein</fullName>
    </submittedName>
</protein>
<evidence type="ECO:0000313" key="3">
    <source>
        <dbReference type="Proteomes" id="UP001590950"/>
    </source>
</evidence>
<name>A0ABR4AQH6_9LECA</name>
<dbReference type="EMBL" id="JBEFKJ010000003">
    <property type="protein sequence ID" value="KAL2047027.1"/>
    <property type="molecule type" value="Genomic_DNA"/>
</dbReference>